<feature type="transmembrane region" description="Helical" evidence="1">
    <location>
        <begin position="105"/>
        <end position="128"/>
    </location>
</feature>
<organism evidence="2 3">
    <name type="scientific">Intrasporangium chromatireducens Q5-1</name>
    <dbReference type="NCBI Taxonomy" id="584657"/>
    <lineage>
        <taxon>Bacteria</taxon>
        <taxon>Bacillati</taxon>
        <taxon>Actinomycetota</taxon>
        <taxon>Actinomycetes</taxon>
        <taxon>Micrococcales</taxon>
        <taxon>Intrasporangiaceae</taxon>
        <taxon>Intrasporangium</taxon>
    </lineage>
</organism>
<evidence type="ECO:0000313" key="3">
    <source>
        <dbReference type="Proteomes" id="UP000019494"/>
    </source>
</evidence>
<keyword evidence="1" id="KW-0472">Membrane</keyword>
<reference evidence="3" key="1">
    <citation type="submission" date="2013-08" db="EMBL/GenBank/DDBJ databases">
        <title>Intrasporangium oryzae NRRL B-24470.</title>
        <authorList>
            <person name="Liu H."/>
            <person name="Wang G."/>
        </authorList>
    </citation>
    <scope>NUCLEOTIDE SEQUENCE [LARGE SCALE GENOMIC DNA]</scope>
    <source>
        <strain evidence="3">Q5-1</strain>
    </source>
</reference>
<feature type="transmembrane region" description="Helical" evidence="1">
    <location>
        <begin position="12"/>
        <end position="31"/>
    </location>
</feature>
<keyword evidence="1" id="KW-1133">Transmembrane helix</keyword>
<protein>
    <submittedName>
        <fullName evidence="2">Membrane protein</fullName>
    </submittedName>
</protein>
<accession>W9GKF8</accession>
<proteinExistence type="predicted"/>
<evidence type="ECO:0000313" key="2">
    <source>
        <dbReference type="EMBL" id="EWT06746.1"/>
    </source>
</evidence>
<dbReference type="EMBL" id="AWQS01000034">
    <property type="protein sequence ID" value="EWT06746.1"/>
    <property type="molecule type" value="Genomic_DNA"/>
</dbReference>
<gene>
    <name evidence="2" type="ORF">N864_17985</name>
</gene>
<name>W9GKF8_9MICO</name>
<dbReference type="RefSeq" id="WP_034714789.1">
    <property type="nucleotide sequence ID" value="NZ_AWQS01000034.1"/>
</dbReference>
<keyword evidence="1" id="KW-0812">Transmembrane</keyword>
<comment type="caution">
    <text evidence="2">The sequence shown here is derived from an EMBL/GenBank/DDBJ whole genome shotgun (WGS) entry which is preliminary data.</text>
</comment>
<evidence type="ECO:0000256" key="1">
    <source>
        <dbReference type="SAM" id="Phobius"/>
    </source>
</evidence>
<dbReference type="OrthoDB" id="5198533at2"/>
<sequence>MKLYADTTARRTRQLLADVAMLGWLAVWAWAGRQVHDVVLRLRGPADSLQTAGTSVHDSLSGAGAEAGRIPVVGAELQRWLDGAAASGTRLRGAGESMASTIEALALWLGWSTALVPILTVGALWLWLRARFVRRATSAQRFIDTRADLDLFALRAMVRQPLTALARVSPDPAGDWRRRDAGAIRALAALELRDEGLRLPG</sequence>
<dbReference type="AlphaFoldDB" id="W9GKF8"/>
<dbReference type="Proteomes" id="UP000019494">
    <property type="component" value="Unassembled WGS sequence"/>
</dbReference>
<keyword evidence="3" id="KW-1185">Reference proteome</keyword>